<protein>
    <recommendedName>
        <fullName evidence="4">RRM domain-containing protein</fullName>
    </recommendedName>
</protein>
<dbReference type="PANTHER" id="PTHR23236">
    <property type="entry name" value="EUKARYOTIC TRANSLATION INITIATION FACTOR 4B/4H"/>
    <property type="match status" value="1"/>
</dbReference>
<keyword evidence="2 3" id="KW-0694">RNA-binding</keyword>
<dbReference type="EMBL" id="JAGKQM010000014">
    <property type="protein sequence ID" value="KAH0882628.1"/>
    <property type="molecule type" value="Genomic_DNA"/>
</dbReference>
<dbReference type="InterPro" id="IPR012677">
    <property type="entry name" value="Nucleotide-bd_a/b_plait_sf"/>
</dbReference>
<keyword evidence="1" id="KW-0677">Repeat</keyword>
<name>A0ABQ7ZR67_BRANA</name>
<reference evidence="5 6" key="1">
    <citation type="submission" date="2021-05" db="EMBL/GenBank/DDBJ databases">
        <title>Genome Assembly of Synthetic Allotetraploid Brassica napus Reveals Homoeologous Exchanges between Subgenomes.</title>
        <authorList>
            <person name="Davis J.T."/>
        </authorList>
    </citation>
    <scope>NUCLEOTIDE SEQUENCE [LARGE SCALE GENOMIC DNA]</scope>
    <source>
        <strain evidence="6">cv. Da-Ae</strain>
        <tissue evidence="5">Seedling</tissue>
    </source>
</reference>
<dbReference type="PANTHER" id="PTHR23236:SF119">
    <property type="entry name" value="NUCLEAR RNA-BINDING PROTEIN SART-3"/>
    <property type="match status" value="1"/>
</dbReference>
<dbReference type="PROSITE" id="PS50102">
    <property type="entry name" value="RRM"/>
    <property type="match status" value="1"/>
</dbReference>
<organism evidence="5 6">
    <name type="scientific">Brassica napus</name>
    <name type="common">Rape</name>
    <dbReference type="NCBI Taxonomy" id="3708"/>
    <lineage>
        <taxon>Eukaryota</taxon>
        <taxon>Viridiplantae</taxon>
        <taxon>Streptophyta</taxon>
        <taxon>Embryophyta</taxon>
        <taxon>Tracheophyta</taxon>
        <taxon>Spermatophyta</taxon>
        <taxon>Magnoliopsida</taxon>
        <taxon>eudicotyledons</taxon>
        <taxon>Gunneridae</taxon>
        <taxon>Pentapetalae</taxon>
        <taxon>rosids</taxon>
        <taxon>malvids</taxon>
        <taxon>Brassicales</taxon>
        <taxon>Brassicaceae</taxon>
        <taxon>Brassiceae</taxon>
        <taxon>Brassica</taxon>
    </lineage>
</organism>
<evidence type="ECO:0000259" key="4">
    <source>
        <dbReference type="PROSITE" id="PS50102"/>
    </source>
</evidence>
<keyword evidence="6" id="KW-1185">Reference proteome</keyword>
<dbReference type="SUPFAM" id="SSF54928">
    <property type="entry name" value="RNA-binding domain, RBD"/>
    <property type="match status" value="1"/>
</dbReference>
<dbReference type="Pfam" id="PF00076">
    <property type="entry name" value="RRM_1"/>
    <property type="match status" value="1"/>
</dbReference>
<evidence type="ECO:0000313" key="5">
    <source>
        <dbReference type="EMBL" id="KAH0882628.1"/>
    </source>
</evidence>
<dbReference type="Gene3D" id="3.30.70.330">
    <property type="match status" value="1"/>
</dbReference>
<dbReference type="InterPro" id="IPR000504">
    <property type="entry name" value="RRM_dom"/>
</dbReference>
<dbReference type="Proteomes" id="UP000824890">
    <property type="component" value="Unassembled WGS sequence"/>
</dbReference>
<dbReference type="InterPro" id="IPR035979">
    <property type="entry name" value="RBD_domain_sf"/>
</dbReference>
<feature type="domain" description="RRM" evidence="4">
    <location>
        <begin position="70"/>
        <end position="151"/>
    </location>
</feature>
<proteinExistence type="predicted"/>
<comment type="caution">
    <text evidence="5">The sequence shown here is derived from an EMBL/GenBank/DDBJ whole genome shotgun (WGS) entry which is preliminary data.</text>
</comment>
<sequence>MDESKLKRCSTSSTHAEAVDEATDPLQNGKKIIEFLVLCYAKFLLCEEETTEKKKECCFDTKDAKGNNERTIFVTGFDNSGSRDEIRSALAKHFSSCGELTRVFVHIECETGVSRGYAFINLKNRVGIEAALTLNGSDLGGRKLLVTMARLRDEYYGHFNFKGCEICRASYAAGRLRLYRWNLRTGGGKFRRFSPEFEEKCRRHHEETMASRKMNKSKTKEG</sequence>
<gene>
    <name evidence="5" type="ORF">HID58_058724</name>
</gene>
<evidence type="ECO:0000256" key="3">
    <source>
        <dbReference type="PROSITE-ProRule" id="PRU00176"/>
    </source>
</evidence>
<evidence type="ECO:0000256" key="1">
    <source>
        <dbReference type="ARBA" id="ARBA00022737"/>
    </source>
</evidence>
<dbReference type="SMART" id="SM00360">
    <property type="entry name" value="RRM"/>
    <property type="match status" value="1"/>
</dbReference>
<evidence type="ECO:0000313" key="6">
    <source>
        <dbReference type="Proteomes" id="UP000824890"/>
    </source>
</evidence>
<evidence type="ECO:0000256" key="2">
    <source>
        <dbReference type="ARBA" id="ARBA00022884"/>
    </source>
</evidence>
<accession>A0ABQ7ZR67</accession>